<keyword evidence="4 8" id="KW-1133">Transmembrane helix</keyword>
<keyword evidence="5 8" id="KW-0472">Membrane</keyword>
<organism evidence="9 10">
    <name type="scientific">Diatraea saccharalis</name>
    <name type="common">sugarcane borer</name>
    <dbReference type="NCBI Taxonomy" id="40085"/>
    <lineage>
        <taxon>Eukaryota</taxon>
        <taxon>Metazoa</taxon>
        <taxon>Ecdysozoa</taxon>
        <taxon>Arthropoda</taxon>
        <taxon>Hexapoda</taxon>
        <taxon>Insecta</taxon>
        <taxon>Pterygota</taxon>
        <taxon>Neoptera</taxon>
        <taxon>Endopterygota</taxon>
        <taxon>Lepidoptera</taxon>
        <taxon>Glossata</taxon>
        <taxon>Ditrysia</taxon>
        <taxon>Pyraloidea</taxon>
        <taxon>Crambidae</taxon>
        <taxon>Crambinae</taxon>
        <taxon>Diatraea</taxon>
    </lineage>
</organism>
<evidence type="ECO:0000256" key="1">
    <source>
        <dbReference type="ARBA" id="ARBA00004141"/>
    </source>
</evidence>
<reference evidence="9" key="2">
    <citation type="submission" date="2022-10" db="EMBL/GenBank/DDBJ databases">
        <authorList>
            <consortium name="ENA_rothamsted_submissions"/>
            <consortium name="culmorum"/>
            <person name="King R."/>
        </authorList>
    </citation>
    <scope>NUCLEOTIDE SEQUENCE</scope>
</reference>
<evidence type="ECO:0000256" key="2">
    <source>
        <dbReference type="ARBA" id="ARBA00008444"/>
    </source>
</evidence>
<keyword evidence="3 8" id="KW-0812">Transmembrane</keyword>
<evidence type="ECO:0000256" key="8">
    <source>
        <dbReference type="SAM" id="Phobius"/>
    </source>
</evidence>
<reference evidence="9" key="1">
    <citation type="submission" date="2021-12" db="EMBL/GenBank/DDBJ databases">
        <authorList>
            <person name="King R."/>
        </authorList>
    </citation>
    <scope>NUCLEOTIDE SEQUENCE</scope>
</reference>
<evidence type="ECO:0000256" key="3">
    <source>
        <dbReference type="ARBA" id="ARBA00022692"/>
    </source>
</evidence>
<gene>
    <name evidence="9" type="ORF">DIATSA_LOCUS3216</name>
</gene>
<proteinExistence type="inferred from homology"/>
<dbReference type="GO" id="GO:0005739">
    <property type="term" value="C:mitochondrion"/>
    <property type="evidence" value="ECO:0007669"/>
    <property type="project" value="TreeGrafter"/>
</dbReference>
<sequence>MFRTVVRLTPSFLMPIFRSRNNNDNDLLNKNEDASNSGWERVKKMYTRNEFEEVSFELHNVIQSACCGAFVGACFGGFVKSRNAYLYFIENNQATIFKSTTDAKKKLQDHVTIAFAKGAYTYGWRLAIFTGLFSLIATTISVYKDETSLVEYITAGALTGALYKANLGLAATFVGAGLGAVLSAIAGLAILGLLKVTGITMQDIRRAMYRIKEARQDQYNQALEKSAKIKNDELTMHHDSLVAMKGEKNVGELVD</sequence>
<dbReference type="GO" id="GO:0016020">
    <property type="term" value="C:membrane"/>
    <property type="evidence" value="ECO:0007669"/>
    <property type="project" value="UniProtKB-SubCell"/>
</dbReference>
<name>A0A9N9W9U4_9NEOP</name>
<evidence type="ECO:0000256" key="5">
    <source>
        <dbReference type="ARBA" id="ARBA00023136"/>
    </source>
</evidence>
<dbReference type="Pfam" id="PF02466">
    <property type="entry name" value="Tim17"/>
    <property type="match status" value="1"/>
</dbReference>
<dbReference type="Proteomes" id="UP001153714">
    <property type="component" value="Chromosome 13"/>
</dbReference>
<comment type="similarity">
    <text evidence="2">Belongs to the Tim17/Tim22/Tim23 family.</text>
</comment>
<evidence type="ECO:0000313" key="10">
    <source>
        <dbReference type="Proteomes" id="UP001153714"/>
    </source>
</evidence>
<dbReference type="PANTHER" id="PTHR13002:SF1">
    <property type="entry name" value="COMPLEX I ASSEMBLY FACTOR TIMMDC1, MITOCHONDRIAL"/>
    <property type="match status" value="1"/>
</dbReference>
<feature type="transmembrane region" description="Helical" evidence="8">
    <location>
        <begin position="122"/>
        <end position="143"/>
    </location>
</feature>
<keyword evidence="10" id="KW-1185">Reference proteome</keyword>
<evidence type="ECO:0000256" key="6">
    <source>
        <dbReference type="ARBA" id="ARBA00040778"/>
    </source>
</evidence>
<dbReference type="GO" id="GO:0032981">
    <property type="term" value="P:mitochondrial respiratory chain complex I assembly"/>
    <property type="evidence" value="ECO:0007669"/>
    <property type="project" value="InterPro"/>
</dbReference>
<accession>A0A9N9W9U4</accession>
<evidence type="ECO:0000256" key="4">
    <source>
        <dbReference type="ARBA" id="ARBA00022989"/>
    </source>
</evidence>
<evidence type="ECO:0000256" key="7">
    <source>
        <dbReference type="ARBA" id="ARBA00041344"/>
    </source>
</evidence>
<evidence type="ECO:0000313" key="9">
    <source>
        <dbReference type="EMBL" id="CAG9785161.1"/>
    </source>
</evidence>
<dbReference type="InterPro" id="IPR055299">
    <property type="entry name" value="TIMMDC1"/>
</dbReference>
<feature type="transmembrane region" description="Helical" evidence="8">
    <location>
        <begin position="169"/>
        <end position="196"/>
    </location>
</feature>
<dbReference type="PANTHER" id="PTHR13002">
    <property type="entry name" value="C3ORF1 PROTEIN-RELATED"/>
    <property type="match status" value="1"/>
</dbReference>
<comment type="subcellular location">
    <subcellularLocation>
        <location evidence="1">Membrane</location>
        <topology evidence="1">Multi-pass membrane protein</topology>
    </subcellularLocation>
</comment>
<dbReference type="OrthoDB" id="5826189at2759"/>
<dbReference type="AlphaFoldDB" id="A0A9N9W9U4"/>
<protein>
    <recommendedName>
        <fullName evidence="6">Complex I assembly factor TIMMDC1, mitochondrial</fullName>
    </recommendedName>
    <alternativeName>
        <fullName evidence="7">Translocase of inner mitochondrial membrane domain-containing protein 1</fullName>
    </alternativeName>
</protein>
<dbReference type="EMBL" id="OU893344">
    <property type="protein sequence ID" value="CAG9785161.1"/>
    <property type="molecule type" value="Genomic_DNA"/>
</dbReference>